<name>A0A8E0WKN9_9RICK</name>
<evidence type="ECO:0000313" key="1">
    <source>
        <dbReference type="EMBL" id="KDO02350.1"/>
    </source>
</evidence>
<keyword evidence="2" id="KW-1185">Reference proteome</keyword>
<dbReference type="EMBL" id="JFKF01000170">
    <property type="protein sequence ID" value="KDO02350.1"/>
    <property type="molecule type" value="Genomic_DNA"/>
</dbReference>
<reference evidence="1 2" key="1">
    <citation type="submission" date="2014-02" db="EMBL/GenBank/DDBJ databases">
        <title>Draft genome sequence of Rickettsia buchneri sp. nov. ISO7T.</title>
        <authorList>
            <person name="Felsheim R.F."/>
            <person name="Kurtti T.J."/>
            <person name="Munderloh U.G."/>
        </authorList>
    </citation>
    <scope>NUCLEOTIDE SEQUENCE [LARGE SCALE GENOMIC DNA]</scope>
    <source>
        <strain evidence="1 2">ISO7</strain>
    </source>
</reference>
<dbReference type="Proteomes" id="UP000027161">
    <property type="component" value="Unassembled WGS sequence"/>
</dbReference>
<evidence type="ECO:0000313" key="2">
    <source>
        <dbReference type="Proteomes" id="UP000027161"/>
    </source>
</evidence>
<comment type="caution">
    <text evidence="1">The sequence shown here is derived from an EMBL/GenBank/DDBJ whole genome shotgun (WGS) entry which is preliminary data.</text>
</comment>
<protein>
    <submittedName>
        <fullName evidence="1">Uncharacterized protein</fullName>
    </submittedName>
</protein>
<dbReference type="RefSeq" id="WP_233466357.1">
    <property type="nucleotide sequence ID" value="NZ_CP113531.1"/>
</dbReference>
<accession>A0A8E0WKN9</accession>
<proteinExistence type="predicted"/>
<sequence>MPQAAQPLAPQDEKLVQNINGYFLTQDERSKTEFLRGINGWLQDNALQKYQKHDKISATYLAHILKTHKKSIFDRDIVQKCLKKWLKKEAEAILDFFRSEEDTQDLYDEFIKYKDKYYPEHSTQAIRELNSKMNEALGYLGVASIDKNLLITQQEILPLIREKRLDTIKEYLKDIGKSTRINTNITKDKVKDLFKDSVLAEHIQSYIKVTSQNNPEANDDRVVDPDFDENDHNNFDRTDETYKTFLKDIKSVQSRYDNLNKQDARAIDKALWVLASTDKQRDKIFEELKEYRTDKLKINLSVIEEKNKFTIQVSKLERITSGNENNHVVPVSVFLKSLKYSLSNQEFNNIKEIFGKLCYFYGRDYEKSVIYEFLRDKIVNTRSISNTDLRLLLEDSIIPFIYSHWNERTEATYKLAKTHKSFGEEGNEIKRFNADLEALYNQDVKSFRTFKKNLNEIANKYITVAIDIGNSKINNEKFSIIVSDAIWMFKIWLSLFEQSSNKEFITTNEDDYKEWKSEYLNREEFGIRLIETQESLGISLINQWKRDWKEYVKDNPDISIDWRSSEGISSLGGVISGLDQRLLSPRRSDSDSSMDTDTELQKLYNKENIKKILSTGSNDKLINIDIVEYNPNDEIPKEQHIEQLKQEQQTRLIKKLKQDLIELQSSQITEKFYVIGVKSDTQKVISTSIIKIFLEKNISIIKIFPLLNYQYSQQLFSKLNLDPLSEDVDVNICSKVQCGTFLIKAQELDISKFIEVARLRIQHIDNQVNTIQGEIDSILERSVQSLEDEHKSIVAGESSDRNVESGQDGSRVRVSIGEQAGTSGILKRKGIDGGDSPIKKVKFNLENLEEHRDNINLQASGSGCSTRTSSKKRLKRDLCQEEETKEIFPYEPLEENVAESSKFSARLYSQIAYLVASEHPEPTNPNIKPDNVLTYALNIGDIISEGEINHSLREQELLQTHYQEAQDFCNTYPKDTILDLVGAEIDLSSRAWLFDNSKHSLLVSYDGNRYQIHSPDLNYRQSFQTKEGVSFSDIELYAEAFFKWCSNSIEYDLFTLKQNVPEEITNKIKQTKFWNPDQVVSDLVLLDKGSFSNIKGIPAKVVRELFFLDGKVPELMALHEDFFIKYSGRISIRMEELHNVLSSLDPQARKSLVNLVKQHNFQVDTAYINNMPESTKSVLYSYHNEVSNKLKASESINIKDLSDLSWQVLAKEMTKNPEISSELKESSLKNVKELYSIASKRAHELGITSQTLFFLPDIIRSMNTGNFEGLQKTSEMMLGDMAFNKMYDSLISKLGSVLPKSRITLLKKLPITSPIFKILTIHSIIELHKQLNNLPADSEEAGIIKHQLGEQYFTIGLMVAELFGLELGPLWVGLMAEQLVYGAIALRKQYHLDISFGEAFLMNLGFEQDKLQSILTERQLVDLNLSLVDRLSTQINTSYGLVIIKVPKMLYDVPQVGNTVIEFKPQNSRFCMEDNVFLEKNSGYKRISSVISDEQNNNCVDTAALQISGDGLAVLYGNNNSTEQQSIYVNFDPNEGDMKLHFTKEGLSRLDKLNNHQQNNTNATSPYVVTAQIYHKPYPDQIGLFDNKNHNFILNDDSKRVVSNYYLDGTSSFGLEDNSISISIKFLNSKLFKGYNAYISGNTSDMQVRSIYSDDITSHIVLKNKDYLKLNLEHLLINGKLTIDIPNIEILYAKGATMLQHNHLRNNDIIEVSPNVLTFKILLEAPSISRIDIKNKNASDVIINMQHLNNKAFTLSIQGIHTEYKSYYSFIVDDLQSVLDEMTFTSRGFPRYFIFVCSSRGSVQGWCEINNNPKKNIISIKGKIDERDGILTIEDKKSILEIVKNTNKLPQDNKHIEVINYDNVVALENSLKFEKVLKHANYNISAYYNYINKNDLLGNWHTIEFFDTNSNCTILHHFKHDNNIQINEVNYLIKENKIYALPQDNIDGNNLLRNYAEKPVPIFFNVSLGDSQISLEEKIIINNSTLYNLSDTTSLVFQKSNGEIFPISLRFLKDSFKNIKSDSSQEHSTSLMNQNQIRFITIERNISISSGNNLEQLQVISTTYDKKINENPYHINNNDLTISRYGNNSSIHKVMLSNELGTQYINIILNTSCNTFSAYCFTSQYEFNCLNTPIEIKDNTNSTSIRFNQYNYIKTLSSQKLEVQCNDNIVSTIYLKTQQDLVLENLLIKGKLIVDAKNVTILDAINVGDGSSFITVEDNTKDFKITLKGRIHITKNYGTNYRESIIRTNPGEIENDIQLIYEYTEKNNTRIYTVMLEHINERFFQDIQIEDIKKLQQLIHFETSKTKYDWYNSDNDIKSVLRIKVKLPNSKIGTLLINGTTYILNIYNQDEELVLQEIKYQGLQNCSPNTEGLVFKNKLLNCTESYFCYYNFSPLSNIEQEQYLNLNDVSIFWSQDNNHKVLVHYPHCYFMDESKNSKNLEHKNVKRETSNILWNSGKKLSNLVNFNLLPGADAATLDKSKSFNDIYKLIKQFNNNPSDTQIKKQNHETEAENNNIDNNENYNLYYNDIDNSKSSLSDYLLIDDPGNDQGNLQTVINSIDIPSNLSLLTLLIGQFFGTNKALSNNPYISPEQEKNRYINELNKTVKSAISEMETKYGKRHITNEELEDILPSLDILFNDQEELNYNNYSTSILGKITGNM</sequence>
<organism evidence="1 2">
    <name type="scientific">Rickettsia tamurae subsp. buchneri</name>
    <dbReference type="NCBI Taxonomy" id="1462938"/>
    <lineage>
        <taxon>Bacteria</taxon>
        <taxon>Pseudomonadati</taxon>
        <taxon>Pseudomonadota</taxon>
        <taxon>Alphaproteobacteria</taxon>
        <taxon>Rickettsiales</taxon>
        <taxon>Rickettsiaceae</taxon>
        <taxon>Rickettsieae</taxon>
        <taxon>Rickettsia</taxon>
        <taxon>spotted fever group</taxon>
    </lineage>
</organism>
<gene>
    <name evidence="1" type="ORF">REISMN_07535</name>
</gene>